<feature type="compositionally biased region" description="Low complexity" evidence="1">
    <location>
        <begin position="294"/>
        <end position="304"/>
    </location>
</feature>
<evidence type="ECO:0000256" key="2">
    <source>
        <dbReference type="SAM" id="SignalP"/>
    </source>
</evidence>
<feature type="chain" id="PRO_5030848502" description="Htaa domain-containing protein" evidence="2">
    <location>
        <begin position="36"/>
        <end position="462"/>
    </location>
</feature>
<dbReference type="AlphaFoldDB" id="A0A7X6KVJ1"/>
<feature type="region of interest" description="Disordered" evidence="1">
    <location>
        <begin position="285"/>
        <end position="304"/>
    </location>
</feature>
<protein>
    <recommendedName>
        <fullName evidence="5">Htaa domain-containing protein</fullName>
    </recommendedName>
</protein>
<dbReference type="Proteomes" id="UP000581206">
    <property type="component" value="Unassembled WGS sequence"/>
</dbReference>
<feature type="signal peptide" evidence="2">
    <location>
        <begin position="1"/>
        <end position="35"/>
    </location>
</feature>
<organism evidence="3 4">
    <name type="scientific">Cellulomonas denverensis</name>
    <dbReference type="NCBI Taxonomy" id="264297"/>
    <lineage>
        <taxon>Bacteria</taxon>
        <taxon>Bacillati</taxon>
        <taxon>Actinomycetota</taxon>
        <taxon>Actinomycetes</taxon>
        <taxon>Micrococcales</taxon>
        <taxon>Cellulomonadaceae</taxon>
        <taxon>Cellulomonas</taxon>
    </lineage>
</organism>
<reference evidence="3 4" key="1">
    <citation type="submission" date="2020-04" db="EMBL/GenBank/DDBJ databases">
        <title>MicrobeNet Type strains.</title>
        <authorList>
            <person name="Nicholson A.C."/>
        </authorList>
    </citation>
    <scope>NUCLEOTIDE SEQUENCE [LARGE SCALE GENOMIC DNA]</scope>
    <source>
        <strain evidence="3 4">ATCC BAA-788</strain>
    </source>
</reference>
<evidence type="ECO:0000313" key="4">
    <source>
        <dbReference type="Proteomes" id="UP000581206"/>
    </source>
</evidence>
<dbReference type="EMBL" id="JAAXOX010000004">
    <property type="protein sequence ID" value="NKY23054.1"/>
    <property type="molecule type" value="Genomic_DNA"/>
</dbReference>
<evidence type="ECO:0008006" key="5">
    <source>
        <dbReference type="Google" id="ProtNLM"/>
    </source>
</evidence>
<evidence type="ECO:0000256" key="1">
    <source>
        <dbReference type="SAM" id="MobiDB-lite"/>
    </source>
</evidence>
<sequence>MALRENRARHRWSAVLGTVTLGLGVAVATALPAQAATSVDGVELRWGLNTEANSGAYFGGCNFLSAGKAGNTGSSRTWTEADGFYAGQAGNVSVVKDTPDGTAVATWATKCQTATGAAVAVGGSTGSVGVFTAGTGTVDTAAGTASIAWDGDLTVAFYGGMTYWTLSDPVLTVSGGTGQLTATASGYGTSMDDQSQWVELAPEQVVLADLSDVTVDADGFVVTPDYLGVEVTPASGTQARTGDSWGAFPQSFVDFQAKTGQSSYWYSSGSSADPRKVATPLSVSWTAEDGTGPGTTPGTDQDLDLGVTIPEDTDPGTPGEGELTWTVQNPDTRVNLGTAQATTDAFVATGTLNRVTVSDTRSSAGAWTVNGSAGTFSSGSASFAGSALGWTPALVDNTVGAVAGPAVTAGSGSGLSAASTLVSAPAGHAAGSVSVDAALQLSVPRDTAAGDYTGVLTLTVVG</sequence>
<accession>A0A7X6KVJ1</accession>
<keyword evidence="2" id="KW-0732">Signal</keyword>
<proteinExistence type="predicted"/>
<comment type="caution">
    <text evidence="3">The sequence shown here is derived from an EMBL/GenBank/DDBJ whole genome shotgun (WGS) entry which is preliminary data.</text>
</comment>
<name>A0A7X6KVJ1_9CELL</name>
<gene>
    <name evidence="3" type="ORF">HGA03_10310</name>
</gene>
<evidence type="ECO:0000313" key="3">
    <source>
        <dbReference type="EMBL" id="NKY23054.1"/>
    </source>
</evidence>
<keyword evidence="4" id="KW-1185">Reference proteome</keyword>
<dbReference type="RefSeq" id="WP_168630175.1">
    <property type="nucleotide sequence ID" value="NZ_BONL01000001.1"/>
</dbReference>